<evidence type="ECO:0000256" key="1">
    <source>
        <dbReference type="SAM" id="Phobius"/>
    </source>
</evidence>
<accession>A0ABY5YEJ8</accession>
<gene>
    <name evidence="2" type="ORF">N0D28_12215</name>
</gene>
<feature type="transmembrane region" description="Helical" evidence="1">
    <location>
        <begin position="51"/>
        <end position="72"/>
    </location>
</feature>
<reference evidence="2" key="1">
    <citation type="submission" date="2022-09" db="EMBL/GenBank/DDBJ databases">
        <title>genome sequence of Deinococcus rubellus.</title>
        <authorList>
            <person name="Srinivasan S."/>
        </authorList>
    </citation>
    <scope>NUCLEOTIDE SEQUENCE</scope>
    <source>
        <strain evidence="2">Ant6</strain>
    </source>
</reference>
<evidence type="ECO:0008006" key="4">
    <source>
        <dbReference type="Google" id="ProtNLM"/>
    </source>
</evidence>
<keyword evidence="1" id="KW-1133">Transmembrane helix</keyword>
<evidence type="ECO:0000313" key="2">
    <source>
        <dbReference type="EMBL" id="UWX63500.1"/>
    </source>
</evidence>
<protein>
    <recommendedName>
        <fullName evidence="4">CPBP family intramembrane metalloprotease</fullName>
    </recommendedName>
</protein>
<keyword evidence="3" id="KW-1185">Reference proteome</keyword>
<dbReference type="PANTHER" id="PTHR39430">
    <property type="entry name" value="MEMBRANE-ASSOCIATED PROTEASE-RELATED"/>
    <property type="match status" value="1"/>
</dbReference>
<feature type="transmembrane region" description="Helical" evidence="1">
    <location>
        <begin position="134"/>
        <end position="156"/>
    </location>
</feature>
<dbReference type="EMBL" id="CP104213">
    <property type="protein sequence ID" value="UWX63500.1"/>
    <property type="molecule type" value="Genomic_DNA"/>
</dbReference>
<proteinExistence type="predicted"/>
<feature type="transmembrane region" description="Helical" evidence="1">
    <location>
        <begin position="176"/>
        <end position="195"/>
    </location>
</feature>
<keyword evidence="1" id="KW-0472">Membrane</keyword>
<feature type="transmembrane region" description="Helical" evidence="1">
    <location>
        <begin position="103"/>
        <end position="122"/>
    </location>
</feature>
<dbReference type="PANTHER" id="PTHR39430:SF1">
    <property type="entry name" value="PROTEASE"/>
    <property type="match status" value="1"/>
</dbReference>
<sequence>MNLFFGLGLGALSVGAVLGALALAGLFRSRGLQAMPEGVTLSHFPYFMRQLGWQLALSPAEVGLFFTLPLWLLRRWLPLWATVLLTVVLFGAAHYARPHVTPLLFLAIAVVVGVPTVTLSLVRGFWAAVGWHFAWNLLLGPVFGLIVAGQDIFGWFDSLTSGAALWTGGLYGPEGSLTACLVNGGLFGWMLWQVFRKRLSLGLSGRA</sequence>
<keyword evidence="1" id="KW-0812">Transmembrane</keyword>
<organism evidence="2 3">
    <name type="scientific">Deinococcus rubellus</name>
    <dbReference type="NCBI Taxonomy" id="1889240"/>
    <lineage>
        <taxon>Bacteria</taxon>
        <taxon>Thermotogati</taxon>
        <taxon>Deinococcota</taxon>
        <taxon>Deinococci</taxon>
        <taxon>Deinococcales</taxon>
        <taxon>Deinococcaceae</taxon>
        <taxon>Deinococcus</taxon>
    </lineage>
</organism>
<dbReference type="Proteomes" id="UP001060261">
    <property type="component" value="Chromosome"/>
</dbReference>
<feature type="transmembrane region" description="Helical" evidence="1">
    <location>
        <begin position="79"/>
        <end position="97"/>
    </location>
</feature>
<name>A0ABY5YEJ8_9DEIO</name>
<evidence type="ECO:0000313" key="3">
    <source>
        <dbReference type="Proteomes" id="UP001060261"/>
    </source>
</evidence>
<dbReference type="RefSeq" id="WP_260559786.1">
    <property type="nucleotide sequence ID" value="NZ_BAABEC010000180.1"/>
</dbReference>